<keyword evidence="2" id="KW-1185">Reference proteome</keyword>
<name>A0A2T4IKJ7_9HYPH</name>
<organism evidence="1 2">
    <name type="scientific">Mesorhizobium helmanticense</name>
    <dbReference type="NCBI Taxonomy" id="1776423"/>
    <lineage>
        <taxon>Bacteria</taxon>
        <taxon>Pseudomonadati</taxon>
        <taxon>Pseudomonadota</taxon>
        <taxon>Alphaproteobacteria</taxon>
        <taxon>Hyphomicrobiales</taxon>
        <taxon>Phyllobacteriaceae</taxon>
        <taxon>Mesorhizobium</taxon>
    </lineage>
</organism>
<dbReference type="EMBL" id="PZJX01000102">
    <property type="protein sequence ID" value="PTE06145.1"/>
    <property type="molecule type" value="Genomic_DNA"/>
</dbReference>
<evidence type="ECO:0000313" key="2">
    <source>
        <dbReference type="Proteomes" id="UP000240259"/>
    </source>
</evidence>
<dbReference type="Proteomes" id="UP000240259">
    <property type="component" value="Unassembled WGS sequence"/>
</dbReference>
<protein>
    <recommendedName>
        <fullName evidence="3">IS110 family transposase</fullName>
    </recommendedName>
</protein>
<gene>
    <name evidence="1" type="ORF">C9427_33485</name>
</gene>
<dbReference type="AlphaFoldDB" id="A0A2T4IKJ7"/>
<proteinExistence type="predicted"/>
<reference evidence="1 2" key="1">
    <citation type="submission" date="2018-03" db="EMBL/GenBank/DDBJ databases">
        <title>Genome sequence of the symbiotic type strain Mesorhizobium helmanticense CSLC115NT isolated from Lotus corniculatus nodules.</title>
        <authorList>
            <person name="Sannazzaro A.I."/>
            <person name="Torres Tejerizo G.A."/>
            <person name="Dip D."/>
            <person name="Caballero M."/>
            <person name="Pistorio M."/>
            <person name="Estrella M.J."/>
        </authorList>
    </citation>
    <scope>NUCLEOTIDE SEQUENCE [LARGE SCALE GENOMIC DNA]</scope>
    <source>
        <strain evidence="1 2">CSLC115N</strain>
    </source>
</reference>
<evidence type="ECO:0000313" key="1">
    <source>
        <dbReference type="EMBL" id="PTE06145.1"/>
    </source>
</evidence>
<comment type="caution">
    <text evidence="1">The sequence shown here is derived from an EMBL/GenBank/DDBJ whole genome shotgun (WGS) entry which is preliminary data.</text>
</comment>
<evidence type="ECO:0008006" key="3">
    <source>
        <dbReference type="Google" id="ProtNLM"/>
    </source>
</evidence>
<accession>A0A2T4IKJ7</accession>
<dbReference type="OrthoDB" id="5289737at2"/>
<feature type="non-terminal residue" evidence="1">
    <location>
        <position position="125"/>
    </location>
</feature>
<sequence length="125" mass="14077">MEEISTVGIDLAKSVFHIRAIDAAGNVIVRRQLRRKRMLKFFEQLAPCFIGMEACGTAHYWAPIGAVTLFEVRARKFPLWLFRQADEQRPSILPRLEAMISGLGGGPVCSGWNEEIVDCGEDRNE</sequence>